<dbReference type="Gene3D" id="3.30.465.10">
    <property type="match status" value="1"/>
</dbReference>
<organism evidence="7 8">
    <name type="scientific">Halopiger aswanensis</name>
    <dbReference type="NCBI Taxonomy" id="148449"/>
    <lineage>
        <taxon>Archaea</taxon>
        <taxon>Methanobacteriati</taxon>
        <taxon>Methanobacteriota</taxon>
        <taxon>Stenosarchaea group</taxon>
        <taxon>Halobacteria</taxon>
        <taxon>Halobacteriales</taxon>
        <taxon>Natrialbaceae</taxon>
        <taxon>Halopiger</taxon>
    </lineage>
</organism>
<dbReference type="InterPro" id="IPR016166">
    <property type="entry name" value="FAD-bd_PCMH"/>
</dbReference>
<dbReference type="Proteomes" id="UP000283805">
    <property type="component" value="Unassembled WGS sequence"/>
</dbReference>
<keyword evidence="5" id="KW-0560">Oxidoreductase</keyword>
<dbReference type="Pfam" id="PF08031">
    <property type="entry name" value="BBE"/>
    <property type="match status" value="1"/>
</dbReference>
<dbReference type="Gene3D" id="3.30.43.10">
    <property type="entry name" value="Uridine Diphospho-n-acetylenolpyruvylglucosamine Reductase, domain 2"/>
    <property type="match status" value="1"/>
</dbReference>
<dbReference type="EMBL" id="RAPO01000004">
    <property type="protein sequence ID" value="RKD89092.1"/>
    <property type="molecule type" value="Genomic_DNA"/>
</dbReference>
<dbReference type="Pfam" id="PF01565">
    <property type="entry name" value="FAD_binding_4"/>
    <property type="match status" value="1"/>
</dbReference>
<evidence type="ECO:0000256" key="1">
    <source>
        <dbReference type="ARBA" id="ARBA00001974"/>
    </source>
</evidence>
<dbReference type="InterPro" id="IPR016164">
    <property type="entry name" value="FAD-linked_Oxase-like_C"/>
</dbReference>
<evidence type="ECO:0000256" key="3">
    <source>
        <dbReference type="ARBA" id="ARBA00022630"/>
    </source>
</evidence>
<comment type="similarity">
    <text evidence="2">Belongs to the oxygen-dependent FAD-linked oxidoreductase family.</text>
</comment>
<dbReference type="AlphaFoldDB" id="A0A419W0U4"/>
<evidence type="ECO:0000313" key="8">
    <source>
        <dbReference type="Proteomes" id="UP000283805"/>
    </source>
</evidence>
<reference evidence="7 8" key="1">
    <citation type="submission" date="2018-09" db="EMBL/GenBank/DDBJ databases">
        <title>Genomic Encyclopedia of Archaeal and Bacterial Type Strains, Phase II (KMG-II): from individual species to whole genera.</title>
        <authorList>
            <person name="Goeker M."/>
        </authorList>
    </citation>
    <scope>NUCLEOTIDE SEQUENCE [LARGE SCALE GENOMIC DNA]</scope>
    <source>
        <strain evidence="7 8">DSM 13151</strain>
    </source>
</reference>
<dbReference type="PANTHER" id="PTHR42973:SF39">
    <property type="entry name" value="FAD-BINDING PCMH-TYPE DOMAIN-CONTAINING PROTEIN"/>
    <property type="match status" value="1"/>
</dbReference>
<dbReference type="InterPro" id="IPR036318">
    <property type="entry name" value="FAD-bd_PCMH-like_sf"/>
</dbReference>
<keyword evidence="3" id="KW-0285">Flavoprotein</keyword>
<feature type="domain" description="FAD-binding PCMH-type" evidence="6">
    <location>
        <begin position="58"/>
        <end position="229"/>
    </location>
</feature>
<dbReference type="GO" id="GO:0016491">
    <property type="term" value="F:oxidoreductase activity"/>
    <property type="evidence" value="ECO:0007669"/>
    <property type="project" value="UniProtKB-KW"/>
</dbReference>
<dbReference type="PROSITE" id="PS51387">
    <property type="entry name" value="FAD_PCMH"/>
    <property type="match status" value="1"/>
</dbReference>
<evidence type="ECO:0000256" key="5">
    <source>
        <dbReference type="ARBA" id="ARBA00023002"/>
    </source>
</evidence>
<dbReference type="GO" id="GO:0071949">
    <property type="term" value="F:FAD binding"/>
    <property type="evidence" value="ECO:0007669"/>
    <property type="project" value="InterPro"/>
</dbReference>
<name>A0A419W0U4_9EURY</name>
<dbReference type="InterPro" id="IPR050416">
    <property type="entry name" value="FAD-linked_Oxidoreductase"/>
</dbReference>
<comment type="caution">
    <text evidence="7">The sequence shown here is derived from an EMBL/GenBank/DDBJ whole genome shotgun (WGS) entry which is preliminary data.</text>
</comment>
<evidence type="ECO:0000259" key="6">
    <source>
        <dbReference type="PROSITE" id="PS51387"/>
    </source>
</evidence>
<dbReference type="Gene3D" id="3.40.462.20">
    <property type="match status" value="1"/>
</dbReference>
<dbReference type="InterPro" id="IPR016167">
    <property type="entry name" value="FAD-bd_PCMH_sub1"/>
</dbReference>
<evidence type="ECO:0000313" key="7">
    <source>
        <dbReference type="EMBL" id="RKD89092.1"/>
    </source>
</evidence>
<dbReference type="SUPFAM" id="SSF55103">
    <property type="entry name" value="FAD-linked oxidases, C-terminal domain"/>
    <property type="match status" value="1"/>
</dbReference>
<comment type="cofactor">
    <cofactor evidence="1">
        <name>FAD</name>
        <dbReference type="ChEBI" id="CHEBI:57692"/>
    </cofactor>
</comment>
<dbReference type="InterPro" id="IPR016169">
    <property type="entry name" value="FAD-bd_PCMH_sub2"/>
</dbReference>
<dbReference type="InterPro" id="IPR012951">
    <property type="entry name" value="BBE"/>
</dbReference>
<accession>A0A419W0U4</accession>
<proteinExistence type="inferred from homology"/>
<evidence type="ECO:0000256" key="4">
    <source>
        <dbReference type="ARBA" id="ARBA00022827"/>
    </source>
</evidence>
<gene>
    <name evidence="7" type="ORF">ATJ93_3915</name>
</gene>
<evidence type="ECO:0000256" key="2">
    <source>
        <dbReference type="ARBA" id="ARBA00005466"/>
    </source>
</evidence>
<keyword evidence="8" id="KW-1185">Reference proteome</keyword>
<dbReference type="InterPro" id="IPR006094">
    <property type="entry name" value="Oxid_FAD_bind_N"/>
</dbReference>
<protein>
    <submittedName>
        <fullName evidence="7">FAD/FMN-containing dehydrogenase</fullName>
    </submittedName>
</protein>
<keyword evidence="4" id="KW-0274">FAD</keyword>
<dbReference type="SUPFAM" id="SSF56176">
    <property type="entry name" value="FAD-binding/transporter-associated domain-like"/>
    <property type="match status" value="1"/>
</dbReference>
<sequence length="483" mass="52666">MNVITVMWIPMTVHEHPLGIIASVDEGALEDFGEELRGDLILPDGDEYEDARNVWNGLIEKHPAIVARVKGATDVARAIRFAREQDLELSIRGGAHHQAGSAVVENGLVVDLEDMDAVRVDPEEQVAHVQPGTRAEDVLAETQKHGLAVPTGSAGDVGIPGSTLAGGIGWIRRKHGLGIDALRRIELVTADGDLVTASPDHNEDLFWAVRGGGGNFGVVTHFEFDLYEVGPMVQALGVFYPYDAATAVLETHQQVMSDAPAELTTIVLAGHVPGLPPMPDDLIGEDAVAIMGCYAGDPEDGAAVIEPLRDIAEPLLDMSDVMPYEALHDLGTQMYPWGRKYTHRSVFVDEVTDDIRDIILEQTEAAPSPMSAVGVWSLGGNIGHGTDAAYAWDDKEYMITIEGNWEEFRNQPTLDWAAETERELRRAGAEGAYAGFTGVDERNWEDWTKQVYGDNYDRLAEVKAAYDPDNVFHRNVNVDPDDA</sequence>
<dbReference type="PANTHER" id="PTHR42973">
    <property type="entry name" value="BINDING OXIDOREDUCTASE, PUTATIVE (AFU_ORTHOLOGUE AFUA_1G17690)-RELATED"/>
    <property type="match status" value="1"/>
</dbReference>